<feature type="transmembrane region" description="Helical" evidence="1">
    <location>
        <begin position="6"/>
        <end position="25"/>
    </location>
</feature>
<dbReference type="Pfam" id="PF11028">
    <property type="entry name" value="TMEM260-like"/>
    <property type="match status" value="1"/>
</dbReference>
<evidence type="ECO:0000313" key="3">
    <source>
        <dbReference type="Proteomes" id="UP000198785"/>
    </source>
</evidence>
<name>A0A1I6R625_9SPHI</name>
<accession>A0A1I6R625</accession>
<feature type="transmembrane region" description="Helical" evidence="1">
    <location>
        <begin position="75"/>
        <end position="98"/>
    </location>
</feature>
<keyword evidence="3" id="KW-1185">Reference proteome</keyword>
<feature type="transmembrane region" description="Helical" evidence="1">
    <location>
        <begin position="540"/>
        <end position="561"/>
    </location>
</feature>
<dbReference type="EMBL" id="FOZZ01000003">
    <property type="protein sequence ID" value="SFS60135.1"/>
    <property type="molecule type" value="Genomic_DNA"/>
</dbReference>
<feature type="transmembrane region" description="Helical" evidence="1">
    <location>
        <begin position="220"/>
        <end position="238"/>
    </location>
</feature>
<feature type="transmembrane region" description="Helical" evidence="1">
    <location>
        <begin position="258"/>
        <end position="277"/>
    </location>
</feature>
<evidence type="ECO:0000256" key="1">
    <source>
        <dbReference type="SAM" id="Phobius"/>
    </source>
</evidence>
<feature type="transmembrane region" description="Helical" evidence="1">
    <location>
        <begin position="486"/>
        <end position="503"/>
    </location>
</feature>
<feature type="transmembrane region" description="Helical" evidence="1">
    <location>
        <begin position="573"/>
        <end position="591"/>
    </location>
</feature>
<keyword evidence="1" id="KW-0812">Transmembrane</keyword>
<dbReference type="OrthoDB" id="9807602at2"/>
<feature type="transmembrane region" description="Helical" evidence="1">
    <location>
        <begin position="510"/>
        <end position="528"/>
    </location>
</feature>
<keyword evidence="1" id="KW-1133">Transmembrane helix</keyword>
<dbReference type="InterPro" id="IPR011990">
    <property type="entry name" value="TPR-like_helical_dom_sf"/>
</dbReference>
<evidence type="ECO:0000313" key="2">
    <source>
        <dbReference type="EMBL" id="SFS60135.1"/>
    </source>
</evidence>
<dbReference type="SUPFAM" id="SSF48452">
    <property type="entry name" value="TPR-like"/>
    <property type="match status" value="1"/>
</dbReference>
<dbReference type="PANTHER" id="PTHR16214">
    <property type="entry name" value="TRANSMEMBRANE PROTEIN 260"/>
    <property type="match status" value="1"/>
</dbReference>
<proteinExistence type="predicted"/>
<reference evidence="2 3" key="1">
    <citation type="submission" date="2016-10" db="EMBL/GenBank/DDBJ databases">
        <authorList>
            <person name="de Groot N.N."/>
        </authorList>
    </citation>
    <scope>NUCLEOTIDE SEQUENCE [LARGE SCALE GENOMIC DNA]</scope>
    <source>
        <strain evidence="2 3">DSM 22789</strain>
    </source>
</reference>
<dbReference type="PANTHER" id="PTHR16214:SF3">
    <property type="entry name" value="TRANSMEMBRANE PROTEIN 260"/>
    <property type="match status" value="1"/>
</dbReference>
<dbReference type="STRING" id="683125.SAMN05660206_103122"/>
<gene>
    <name evidence="2" type="ORF">SAMN05660206_103122</name>
</gene>
<evidence type="ECO:0008006" key="4">
    <source>
        <dbReference type="Google" id="ProtNLM"/>
    </source>
</evidence>
<sequence>MKSYNTTNNLIGWLCALIATIVYLLTADRFNSWWDTGEFIASANKLQIVHQPGAPLFLMIQNVFSNLAMGDVSKIAFWMNVGSALCSGLTILFLFWTITALTRKVVLRKSEQPTTWETVQIMLAGAVGALAYSFTDTFWYSAVESEVYAMSSLCTAVVFWLILKWERRADEPDANRWLILIAYIMGLSIGVHLLNLLTIPAIALVIYFRKNQLITWKGGAKALLIGIVILAFILWGAIQYSLRLAASFDVFFVNQLGLGFGSGIVFFFLLLVGGLVWGIRYSVLRIKPILNISLLSLSFVCFGYLSFAMIAIRAHADPPLNNNAPDNVYSFLGYVTRVQYAKEPLLKGQTFDAQVTGVKPSETYKKGEHKYEKMSGVSEYTFDKETLFPRVYSSKHADYYRSYLGLSANESPTFADNLQFFFKYQLGNMYGRYFFWNFAGRQNDEQNYGGYSDGNWISGIKAVDNVLVGGQKDLPDAMRSNPSRNVYYFLPLFIGVMGLIWHFRRDKRFASIVALLFFFTGVAIVIYLNQTPIQPRERDYAYAGSFYAFSIWIGLGVMAVVDFLRRKASMRTSVITSGLVCMFAAPILLISENWDDHDRSDRSLARDMGYNYLMSCEPNAILFTYADNDTFPLWYLQEVEGIRTDVRIVNLSYLTSHWYVRQLNNQVNEAAPVKLPFDTSKLDEGIRDYLPFVDRGINDYVNVDTLLEFLLSGNRVNQVEMQSGEWFNYLPAKKIQMSVDKEAVIANNVVPSAWKDYVVDKMQWEYPQNHVSRAELSLMAIILENNWQRPIYFTNYTPAENMAGLDKYIVDEGIVRRLMPVSLPGQEDGQLAGNVEKLYQNAVHTFQWGKYGSMNFVDVDSRRLMENFIYPDVYVQASQLLKQQGDLAKAKEVAIKAVELLPKRSYSLNEALSYTDIVDTLYKTEEIELANNVVKRNISFVKDYLDYAESLANDKPEALDTRKIRYSLAVLEMYDRILEGTGEKELYAQVNKTFTHYRDKYLGE</sequence>
<protein>
    <recommendedName>
        <fullName evidence="4">DUF2723 domain-containing protein</fullName>
    </recommendedName>
</protein>
<feature type="transmembrane region" description="Helical" evidence="1">
    <location>
        <begin position="118"/>
        <end position="135"/>
    </location>
</feature>
<keyword evidence="1" id="KW-0472">Membrane</keyword>
<dbReference type="Proteomes" id="UP000198785">
    <property type="component" value="Unassembled WGS sequence"/>
</dbReference>
<dbReference type="InterPro" id="IPR021280">
    <property type="entry name" value="TMEM260-like"/>
</dbReference>
<dbReference type="RefSeq" id="WP_093364247.1">
    <property type="nucleotide sequence ID" value="NZ_FOZZ01000003.1"/>
</dbReference>
<feature type="transmembrane region" description="Helical" evidence="1">
    <location>
        <begin position="289"/>
        <end position="312"/>
    </location>
</feature>
<organism evidence="2 3">
    <name type="scientific">Sphingobacterium wenxiniae</name>
    <dbReference type="NCBI Taxonomy" id="683125"/>
    <lineage>
        <taxon>Bacteria</taxon>
        <taxon>Pseudomonadati</taxon>
        <taxon>Bacteroidota</taxon>
        <taxon>Sphingobacteriia</taxon>
        <taxon>Sphingobacteriales</taxon>
        <taxon>Sphingobacteriaceae</taxon>
        <taxon>Sphingobacterium</taxon>
    </lineage>
</organism>
<dbReference type="AlphaFoldDB" id="A0A1I6R625"/>
<feature type="transmembrane region" description="Helical" evidence="1">
    <location>
        <begin position="177"/>
        <end position="208"/>
    </location>
</feature>
<dbReference type="InterPro" id="IPR052724">
    <property type="entry name" value="GT117_domain-containing"/>
</dbReference>